<dbReference type="STRING" id="457427.SSOG_08758"/>
<evidence type="ECO:0000256" key="5">
    <source>
        <dbReference type="HAMAP-Rule" id="MF_00340"/>
    </source>
</evidence>
<dbReference type="InterPro" id="IPR011332">
    <property type="entry name" value="Ribosomal_zn-bd"/>
</dbReference>
<evidence type="ECO:0000256" key="4">
    <source>
        <dbReference type="ARBA" id="ARBA00035178"/>
    </source>
</evidence>
<accession>D9WHB8</accession>
<evidence type="ECO:0000313" key="6">
    <source>
        <dbReference type="EMBL" id="EFL29044.1"/>
    </source>
</evidence>
<dbReference type="EMBL" id="GG657754">
    <property type="protein sequence ID" value="EFL29044.1"/>
    <property type="molecule type" value="Genomic_DNA"/>
</dbReference>
<dbReference type="GO" id="GO:0006412">
    <property type="term" value="P:translation"/>
    <property type="evidence" value="ECO:0007669"/>
    <property type="project" value="UniProtKB-UniRule"/>
</dbReference>
<reference evidence="6 7" key="1">
    <citation type="submission" date="2009-02" db="EMBL/GenBank/DDBJ databases">
        <title>Annotation of Streptomyces hygroscopicus strain ATCC 53653.</title>
        <authorList>
            <consortium name="The Broad Institute Genome Sequencing Platform"/>
            <consortium name="Broad Institute Microbial Sequencing Center"/>
            <person name="Fischbach M."/>
            <person name="Godfrey P."/>
            <person name="Ward D."/>
            <person name="Young S."/>
            <person name="Zeng Q."/>
            <person name="Koehrsen M."/>
            <person name="Alvarado L."/>
            <person name="Berlin A.M."/>
            <person name="Bochicchio J."/>
            <person name="Borenstein D."/>
            <person name="Chapman S.B."/>
            <person name="Chen Z."/>
            <person name="Engels R."/>
            <person name="Freedman E."/>
            <person name="Gellesch M."/>
            <person name="Goldberg J."/>
            <person name="Griggs A."/>
            <person name="Gujja S."/>
            <person name="Heilman E.R."/>
            <person name="Heiman D.I."/>
            <person name="Hepburn T.A."/>
            <person name="Howarth C."/>
            <person name="Jen D."/>
            <person name="Larson L."/>
            <person name="Lewis B."/>
            <person name="Mehta T."/>
            <person name="Park D."/>
            <person name="Pearson M."/>
            <person name="Richards J."/>
            <person name="Roberts A."/>
            <person name="Saif S."/>
            <person name="Shea T.D."/>
            <person name="Shenoy N."/>
            <person name="Sisk P."/>
            <person name="Stolte C."/>
            <person name="Sykes S.N."/>
            <person name="Thomson T."/>
            <person name="Walk T."/>
            <person name="White J."/>
            <person name="Yandava C."/>
            <person name="Straight P."/>
            <person name="Clardy J."/>
            <person name="Hung D."/>
            <person name="Kolter R."/>
            <person name="Mekalanos J."/>
            <person name="Walker S."/>
            <person name="Walsh C.T."/>
            <person name="Wieland-Brown L.C."/>
            <person name="Haas B."/>
            <person name="Nusbaum C."/>
            <person name="Birren B."/>
        </authorList>
    </citation>
    <scope>NUCLEOTIDE SEQUENCE [LARGE SCALE GENOMIC DNA]</scope>
    <source>
        <strain evidence="6 7">ATCC 53653</strain>
    </source>
</reference>
<name>D9WHB8_9ACTN</name>
<dbReference type="NCBIfam" id="TIGR01031">
    <property type="entry name" value="rpmF_bact"/>
    <property type="match status" value="1"/>
</dbReference>
<dbReference type="Proteomes" id="UP000003963">
    <property type="component" value="Unassembled WGS sequence"/>
</dbReference>
<keyword evidence="7" id="KW-1185">Reference proteome</keyword>
<protein>
    <recommendedName>
        <fullName evidence="4 5">Large ribosomal subunit protein bL32</fullName>
    </recommendedName>
</protein>
<dbReference type="Pfam" id="PF01783">
    <property type="entry name" value="Ribosomal_L32p"/>
    <property type="match status" value="1"/>
</dbReference>
<gene>
    <name evidence="5" type="primary">rpmF</name>
    <name evidence="6" type="ORF">SSOG_08758</name>
</gene>
<dbReference type="GO" id="GO:0003735">
    <property type="term" value="F:structural constituent of ribosome"/>
    <property type="evidence" value="ECO:0007669"/>
    <property type="project" value="InterPro"/>
</dbReference>
<proteinExistence type="inferred from homology"/>
<dbReference type="InterPro" id="IPR002677">
    <property type="entry name" value="Ribosomal_bL32"/>
</dbReference>
<evidence type="ECO:0000256" key="2">
    <source>
        <dbReference type="ARBA" id="ARBA00022980"/>
    </source>
</evidence>
<sequence>MKTAPIFMYGDGNHPEQERTHFVMAVPKRKMSRSNTRNRRAQWKASAPDLVTITIDGREHQVPRRLVPAYRRGLLRPEG</sequence>
<evidence type="ECO:0000256" key="3">
    <source>
        <dbReference type="ARBA" id="ARBA00023274"/>
    </source>
</evidence>
<evidence type="ECO:0000256" key="1">
    <source>
        <dbReference type="ARBA" id="ARBA00008560"/>
    </source>
</evidence>
<dbReference type="HAMAP" id="MF_00340">
    <property type="entry name" value="Ribosomal_bL32"/>
    <property type="match status" value="1"/>
</dbReference>
<comment type="similarity">
    <text evidence="1 5">Belongs to the bacterial ribosomal protein bL32 family.</text>
</comment>
<keyword evidence="3 5" id="KW-0687">Ribonucleoprotein</keyword>
<evidence type="ECO:0000313" key="7">
    <source>
        <dbReference type="Proteomes" id="UP000003963"/>
    </source>
</evidence>
<dbReference type="GO" id="GO:0015934">
    <property type="term" value="C:large ribosomal subunit"/>
    <property type="evidence" value="ECO:0007669"/>
    <property type="project" value="InterPro"/>
</dbReference>
<dbReference type="HOGENOM" id="CLU_203263_0_0_11"/>
<dbReference type="AlphaFoldDB" id="D9WHB8"/>
<organism evidence="6 7">
    <name type="scientific">Streptomyces himastatinicus ATCC 53653</name>
    <dbReference type="NCBI Taxonomy" id="457427"/>
    <lineage>
        <taxon>Bacteria</taxon>
        <taxon>Bacillati</taxon>
        <taxon>Actinomycetota</taxon>
        <taxon>Actinomycetes</taxon>
        <taxon>Kitasatosporales</taxon>
        <taxon>Streptomycetaceae</taxon>
        <taxon>Streptomyces</taxon>
        <taxon>Streptomyces violaceusniger group</taxon>
    </lineage>
</organism>
<keyword evidence="2 5" id="KW-0689">Ribosomal protein</keyword>
<dbReference type="SUPFAM" id="SSF57829">
    <property type="entry name" value="Zn-binding ribosomal proteins"/>
    <property type="match status" value="1"/>
</dbReference>